<evidence type="ECO:0000313" key="2">
    <source>
        <dbReference type="Proteomes" id="UP000019471"/>
    </source>
</evidence>
<dbReference type="eggNOG" id="ENOG502SN89">
    <property type="taxonomic scope" value="Eukaryota"/>
</dbReference>
<sequence>MSDAEWKWLHHWPSYFTSQIKPSCQAEDIQVNTRFFTNQTGLTYTITGVWTTSPNRTNTLVSPALTYLNNPIQDCQVNNIQIEIESEDRTVTQYGWNAWGESLQAFITCSIQGNDGIIFFNLSTDYDFVPDTAQFPTGNYSTQVGLFSMVTRNATTKASLWWGESLL</sequence>
<name>W9XTW1_9EURO</name>
<gene>
    <name evidence="1" type="ORF">A1O5_03486</name>
</gene>
<dbReference type="RefSeq" id="XP_007742287.1">
    <property type="nucleotide sequence ID" value="XM_007744097.1"/>
</dbReference>
<accession>W9XTW1</accession>
<dbReference type="OrthoDB" id="3220769at2759"/>
<dbReference type="AlphaFoldDB" id="W9XTW1"/>
<protein>
    <submittedName>
        <fullName evidence="1">Uncharacterized protein</fullName>
    </submittedName>
</protein>
<keyword evidence="2" id="KW-1185">Reference proteome</keyword>
<reference evidence="1 2" key="1">
    <citation type="submission" date="2013-03" db="EMBL/GenBank/DDBJ databases">
        <title>The Genome Sequence of Cladophialophora psammophila CBS 110553.</title>
        <authorList>
            <consortium name="The Broad Institute Genomics Platform"/>
            <person name="Cuomo C."/>
            <person name="de Hoog S."/>
            <person name="Gorbushina A."/>
            <person name="Walker B."/>
            <person name="Young S.K."/>
            <person name="Zeng Q."/>
            <person name="Gargeya S."/>
            <person name="Fitzgerald M."/>
            <person name="Haas B."/>
            <person name="Abouelleil A."/>
            <person name="Allen A.W."/>
            <person name="Alvarado L."/>
            <person name="Arachchi H.M."/>
            <person name="Berlin A.M."/>
            <person name="Chapman S.B."/>
            <person name="Gainer-Dewar J."/>
            <person name="Goldberg J."/>
            <person name="Griggs A."/>
            <person name="Gujja S."/>
            <person name="Hansen M."/>
            <person name="Howarth C."/>
            <person name="Imamovic A."/>
            <person name="Ireland A."/>
            <person name="Larimer J."/>
            <person name="McCowan C."/>
            <person name="Murphy C."/>
            <person name="Pearson M."/>
            <person name="Poon T.W."/>
            <person name="Priest M."/>
            <person name="Roberts A."/>
            <person name="Saif S."/>
            <person name="Shea T."/>
            <person name="Sisk P."/>
            <person name="Sykes S."/>
            <person name="Wortman J."/>
            <person name="Nusbaum C."/>
            <person name="Birren B."/>
        </authorList>
    </citation>
    <scope>NUCLEOTIDE SEQUENCE [LARGE SCALE GENOMIC DNA]</scope>
    <source>
        <strain evidence="1 2">CBS 110553</strain>
    </source>
</reference>
<dbReference type="STRING" id="1182543.W9XTW1"/>
<organism evidence="1 2">
    <name type="scientific">Cladophialophora psammophila CBS 110553</name>
    <dbReference type="NCBI Taxonomy" id="1182543"/>
    <lineage>
        <taxon>Eukaryota</taxon>
        <taxon>Fungi</taxon>
        <taxon>Dikarya</taxon>
        <taxon>Ascomycota</taxon>
        <taxon>Pezizomycotina</taxon>
        <taxon>Eurotiomycetes</taxon>
        <taxon>Chaetothyriomycetidae</taxon>
        <taxon>Chaetothyriales</taxon>
        <taxon>Herpotrichiellaceae</taxon>
        <taxon>Cladophialophora</taxon>
    </lineage>
</organism>
<comment type="caution">
    <text evidence="1">The sequence shown here is derived from an EMBL/GenBank/DDBJ whole genome shotgun (WGS) entry which is preliminary data.</text>
</comment>
<evidence type="ECO:0000313" key="1">
    <source>
        <dbReference type="EMBL" id="EXJ73724.1"/>
    </source>
</evidence>
<dbReference type="EMBL" id="AMGX01000004">
    <property type="protein sequence ID" value="EXJ73724.1"/>
    <property type="molecule type" value="Genomic_DNA"/>
</dbReference>
<dbReference type="Proteomes" id="UP000019471">
    <property type="component" value="Unassembled WGS sequence"/>
</dbReference>
<dbReference type="HOGENOM" id="CLU_1594362_0_0_1"/>
<dbReference type="GeneID" id="19188214"/>
<proteinExistence type="predicted"/>